<feature type="compositionally biased region" description="Low complexity" evidence="2">
    <location>
        <begin position="194"/>
        <end position="214"/>
    </location>
</feature>
<dbReference type="Gene3D" id="2.60.120.260">
    <property type="entry name" value="Galactose-binding domain-like"/>
    <property type="match status" value="1"/>
</dbReference>
<keyword evidence="3" id="KW-1133">Transmembrane helix</keyword>
<evidence type="ECO:0000256" key="2">
    <source>
        <dbReference type="SAM" id="MobiDB-lite"/>
    </source>
</evidence>
<accession>A0ABR2ZX44</accession>
<comment type="caution">
    <text evidence="5">The sequence shown here is derived from an EMBL/GenBank/DDBJ whole genome shotgun (WGS) entry which is preliminary data.</text>
</comment>
<evidence type="ECO:0000256" key="3">
    <source>
        <dbReference type="SAM" id="Phobius"/>
    </source>
</evidence>
<keyword evidence="3" id="KW-0472">Membrane</keyword>
<gene>
    <name evidence="5" type="ORF">AAF712_007031</name>
</gene>
<keyword evidence="6" id="KW-1185">Reference proteome</keyword>
<feature type="signal peptide" evidence="4">
    <location>
        <begin position="1"/>
        <end position="23"/>
    </location>
</feature>
<reference evidence="5 6" key="1">
    <citation type="submission" date="2024-05" db="EMBL/GenBank/DDBJ databases">
        <title>A draft genome resource for the thread blight pathogen Marasmius tenuissimus strain MS-2.</title>
        <authorList>
            <person name="Yulfo-Soto G.E."/>
            <person name="Baruah I.K."/>
            <person name="Amoako-Attah I."/>
            <person name="Bukari Y."/>
            <person name="Meinhardt L.W."/>
            <person name="Bailey B.A."/>
            <person name="Cohen S.P."/>
        </authorList>
    </citation>
    <scope>NUCLEOTIDE SEQUENCE [LARGE SCALE GENOMIC DNA]</scope>
    <source>
        <strain evidence="5 6">MS-2</strain>
    </source>
</reference>
<protein>
    <submittedName>
        <fullName evidence="5">Uncharacterized protein</fullName>
    </submittedName>
</protein>
<keyword evidence="4" id="KW-0732">Signal</keyword>
<keyword evidence="1" id="KW-0175">Coiled coil</keyword>
<evidence type="ECO:0000256" key="4">
    <source>
        <dbReference type="SAM" id="SignalP"/>
    </source>
</evidence>
<feature type="chain" id="PRO_5047130217" evidence="4">
    <location>
        <begin position="24"/>
        <end position="388"/>
    </location>
</feature>
<evidence type="ECO:0000256" key="1">
    <source>
        <dbReference type="SAM" id="Coils"/>
    </source>
</evidence>
<sequence length="388" mass="42849">MSLLQLLLFTFALSPLSLQSSHAKTVTRYIDDTYGDLVTGMKPSYYPSGNTIWQDQSCGTAQGCRIVLDTNLSYNGTYTAATYQTRMDSMGITLNFRGTSIAVYFILANDGYLPSTTTLTKCNFILNEVVEKPYYHETVKGRGPEYNVEVFKKEGLQDQAHTLKIDTRENYPVFIAFDYATYTVEEPDGDTDNRNGTTTASPFDSESDSKSSSPTGAIVGGVIGGLAFIGGVLAASLLCRRRNNAKVKQDGHNIHVDPYMVQVQPQHGGEFNSYIALGSRSSGIPTDAHLQMYPAHSTTDKASLMQRQQQLDRMREELMTLESSRGGHSHAPQSNTGTIRSGMTGMEGEMAELMEHIRELQTRTRMPPTRQQQAGQEVVDSPPPRYTS</sequence>
<proteinExistence type="predicted"/>
<name>A0ABR2ZX44_9AGAR</name>
<feature type="region of interest" description="Disordered" evidence="2">
    <location>
        <begin position="186"/>
        <end position="214"/>
    </location>
</feature>
<dbReference type="Proteomes" id="UP001437256">
    <property type="component" value="Unassembled WGS sequence"/>
</dbReference>
<evidence type="ECO:0000313" key="5">
    <source>
        <dbReference type="EMBL" id="KAL0065905.1"/>
    </source>
</evidence>
<keyword evidence="3" id="KW-0812">Transmembrane</keyword>
<feature type="region of interest" description="Disordered" evidence="2">
    <location>
        <begin position="363"/>
        <end position="388"/>
    </location>
</feature>
<feature type="coiled-coil region" evidence="1">
    <location>
        <begin position="304"/>
        <end position="363"/>
    </location>
</feature>
<dbReference type="EMBL" id="JBBXMP010000041">
    <property type="protein sequence ID" value="KAL0065905.1"/>
    <property type="molecule type" value="Genomic_DNA"/>
</dbReference>
<feature type="transmembrane region" description="Helical" evidence="3">
    <location>
        <begin position="217"/>
        <end position="239"/>
    </location>
</feature>
<organism evidence="5 6">
    <name type="scientific">Marasmius tenuissimus</name>
    <dbReference type="NCBI Taxonomy" id="585030"/>
    <lineage>
        <taxon>Eukaryota</taxon>
        <taxon>Fungi</taxon>
        <taxon>Dikarya</taxon>
        <taxon>Basidiomycota</taxon>
        <taxon>Agaricomycotina</taxon>
        <taxon>Agaricomycetes</taxon>
        <taxon>Agaricomycetidae</taxon>
        <taxon>Agaricales</taxon>
        <taxon>Marasmiineae</taxon>
        <taxon>Marasmiaceae</taxon>
        <taxon>Marasmius</taxon>
    </lineage>
</organism>
<evidence type="ECO:0000313" key="6">
    <source>
        <dbReference type="Proteomes" id="UP001437256"/>
    </source>
</evidence>